<dbReference type="eggNOG" id="COG0586">
    <property type="taxonomic scope" value="Bacteria"/>
</dbReference>
<keyword evidence="5 6" id="KW-0472">Membrane</keyword>
<feature type="domain" description="VTT" evidence="7">
    <location>
        <begin position="49"/>
        <end position="174"/>
    </location>
</feature>
<dbReference type="InterPro" id="IPR051311">
    <property type="entry name" value="DedA_domain"/>
</dbReference>
<comment type="subcellular location">
    <subcellularLocation>
        <location evidence="1">Cell membrane</location>
        <topology evidence="1">Multi-pass membrane protein</topology>
    </subcellularLocation>
</comment>
<dbReference type="GO" id="GO:0005886">
    <property type="term" value="C:plasma membrane"/>
    <property type="evidence" value="ECO:0007669"/>
    <property type="project" value="UniProtKB-SubCell"/>
</dbReference>
<dbReference type="InterPro" id="IPR032816">
    <property type="entry name" value="VTT_dom"/>
</dbReference>
<reference evidence="8 9" key="1">
    <citation type="journal article" date="2009" name="J. Bacteriol.">
        <title>Draft genome sequence of the extremely acidophilic bacterium Acidithiobacillus caldus ATCC 51756 reveals metabolic versatility in the genus Acidithiobacillus.</title>
        <authorList>
            <person name="Valdes J."/>
            <person name="Quatrini R."/>
            <person name="Hallberg K."/>
            <person name="Dopson M."/>
            <person name="Valenzuela P.D."/>
            <person name="Holmes D.S."/>
        </authorList>
    </citation>
    <scope>NUCLEOTIDE SEQUENCE [LARGE SCALE GENOMIC DNA]</scope>
    <source>
        <strain evidence="9">ATCC 51756 / DSM 8584 / KU</strain>
    </source>
</reference>
<dbReference type="AlphaFoldDB" id="A0A059ZR95"/>
<evidence type="ECO:0000256" key="3">
    <source>
        <dbReference type="ARBA" id="ARBA00022692"/>
    </source>
</evidence>
<gene>
    <name evidence="8" type="ORF">Acaty_c0192</name>
</gene>
<dbReference type="KEGG" id="acz:Acaty_c0192"/>
<feature type="transmembrane region" description="Helical" evidence="6">
    <location>
        <begin position="29"/>
        <end position="50"/>
    </location>
</feature>
<evidence type="ECO:0000313" key="9">
    <source>
        <dbReference type="Proteomes" id="UP000005522"/>
    </source>
</evidence>
<dbReference type="Proteomes" id="UP000005522">
    <property type="component" value="Chromosome"/>
</dbReference>
<evidence type="ECO:0000256" key="5">
    <source>
        <dbReference type="ARBA" id="ARBA00023136"/>
    </source>
</evidence>
<keyword evidence="3 6" id="KW-0812">Transmembrane</keyword>
<keyword evidence="2" id="KW-1003">Cell membrane</keyword>
<protein>
    <submittedName>
        <fullName evidence="8">DedA protein</fullName>
    </submittedName>
</protein>
<evidence type="ECO:0000256" key="4">
    <source>
        <dbReference type="ARBA" id="ARBA00022989"/>
    </source>
</evidence>
<name>A0A059ZR95_ACICK</name>
<evidence type="ECO:0000256" key="1">
    <source>
        <dbReference type="ARBA" id="ARBA00004651"/>
    </source>
</evidence>
<evidence type="ECO:0000256" key="6">
    <source>
        <dbReference type="SAM" id="Phobius"/>
    </source>
</evidence>
<dbReference type="PANTHER" id="PTHR42709">
    <property type="entry name" value="ALKALINE PHOSPHATASE LIKE PROTEIN"/>
    <property type="match status" value="1"/>
</dbReference>
<dbReference type="GeneID" id="92930184"/>
<sequence length="179" mass="19675">MQWLHHEAMAYLQELHATVQAGAGVVGQYGVWMVFGSLLIESAGVIFAPGETFLIASGFLAAQGTLNPGLLFLLAVAGTSLGWFLAYFLADRVGISWLRKHGKWIGVTPDRLQKTHRFLEKYGSIVVLFGRFVVPLRQLQGYISGSAEVPLRDFYLWNVLGAVTWVSFWGGAGYLLGLL</sequence>
<dbReference type="RefSeq" id="WP_014002098.1">
    <property type="nucleotide sequence ID" value="NZ_CP005986.1"/>
</dbReference>
<dbReference type="Pfam" id="PF09335">
    <property type="entry name" value="VTT_dom"/>
    <property type="match status" value="1"/>
</dbReference>
<evidence type="ECO:0000259" key="7">
    <source>
        <dbReference type="Pfam" id="PF09335"/>
    </source>
</evidence>
<evidence type="ECO:0000256" key="2">
    <source>
        <dbReference type="ARBA" id="ARBA00022475"/>
    </source>
</evidence>
<feature type="transmembrane region" description="Helical" evidence="6">
    <location>
        <begin position="70"/>
        <end position="90"/>
    </location>
</feature>
<feature type="transmembrane region" description="Helical" evidence="6">
    <location>
        <begin position="154"/>
        <end position="176"/>
    </location>
</feature>
<dbReference type="PANTHER" id="PTHR42709:SF6">
    <property type="entry name" value="UNDECAPRENYL PHOSPHATE TRANSPORTER A"/>
    <property type="match status" value="1"/>
</dbReference>
<keyword evidence="4 6" id="KW-1133">Transmembrane helix</keyword>
<dbReference type="HOGENOM" id="CLU_044208_4_3_6"/>
<accession>A0A059ZR95</accession>
<organism evidence="8 9">
    <name type="scientific">Acidithiobacillus caldus (strain ATCC 51756 / DSM 8584 / KU)</name>
    <dbReference type="NCBI Taxonomy" id="637389"/>
    <lineage>
        <taxon>Bacteria</taxon>
        <taxon>Pseudomonadati</taxon>
        <taxon>Pseudomonadota</taxon>
        <taxon>Acidithiobacillia</taxon>
        <taxon>Acidithiobacillales</taxon>
        <taxon>Acidithiobacillaceae</taxon>
        <taxon>Acidithiobacillus</taxon>
    </lineage>
</organism>
<evidence type="ECO:0000313" key="8">
    <source>
        <dbReference type="EMBL" id="AIA54083.1"/>
    </source>
</evidence>
<proteinExistence type="predicted"/>
<dbReference type="EMBL" id="CP005986">
    <property type="protein sequence ID" value="AIA54083.1"/>
    <property type="molecule type" value="Genomic_DNA"/>
</dbReference>